<dbReference type="Proteomes" id="UP000193804">
    <property type="component" value="Unassembled WGS sequence"/>
</dbReference>
<name>A0A1X7IAL6_9BACT</name>
<evidence type="ECO:0000313" key="3">
    <source>
        <dbReference type="Proteomes" id="UP000193804"/>
    </source>
</evidence>
<reference evidence="3" key="1">
    <citation type="submission" date="2017-04" db="EMBL/GenBank/DDBJ databases">
        <authorList>
            <person name="Varghese N."/>
            <person name="Submissions S."/>
        </authorList>
    </citation>
    <scope>NUCLEOTIDE SEQUENCE [LARGE SCALE GENOMIC DNA]</scope>
    <source>
        <strain evidence="3">DSM 4125</strain>
    </source>
</reference>
<dbReference type="RefSeq" id="WP_085515436.1">
    <property type="nucleotide sequence ID" value="NZ_FXAW01000001.1"/>
</dbReference>
<feature type="signal peptide" evidence="1">
    <location>
        <begin position="1"/>
        <end position="27"/>
    </location>
</feature>
<evidence type="ECO:0000256" key="1">
    <source>
        <dbReference type="SAM" id="SignalP"/>
    </source>
</evidence>
<proteinExistence type="predicted"/>
<keyword evidence="1" id="KW-0732">Signal</keyword>
<gene>
    <name evidence="2" type="ORF">SAMN05661096_00425</name>
</gene>
<dbReference type="OrthoDB" id="9836314at2"/>
<protein>
    <submittedName>
        <fullName evidence="2">Uncharacterized protein</fullName>
    </submittedName>
</protein>
<sequence length="121" mass="13576">MKTIKTTAKMIALTLVMSIATNVTAFASTEKSPENPYYADIELYTLIELDSEFSKIESTLRDEGILECANTEIIVVLGEDDEVVYQGSHQIEDENNAFLTRLMTKADFIMASGNKSFYKVF</sequence>
<dbReference type="AlphaFoldDB" id="A0A1X7IAL6"/>
<feature type="chain" id="PRO_5012349486" evidence="1">
    <location>
        <begin position="28"/>
        <end position="121"/>
    </location>
</feature>
<organism evidence="2 3">
    <name type="scientific">Marivirga sericea</name>
    <dbReference type="NCBI Taxonomy" id="1028"/>
    <lineage>
        <taxon>Bacteria</taxon>
        <taxon>Pseudomonadati</taxon>
        <taxon>Bacteroidota</taxon>
        <taxon>Cytophagia</taxon>
        <taxon>Cytophagales</taxon>
        <taxon>Marivirgaceae</taxon>
        <taxon>Marivirga</taxon>
    </lineage>
</organism>
<keyword evidence="3" id="KW-1185">Reference proteome</keyword>
<evidence type="ECO:0000313" key="2">
    <source>
        <dbReference type="EMBL" id="SMG11684.1"/>
    </source>
</evidence>
<accession>A0A1X7IAL6</accession>
<dbReference type="EMBL" id="FXAW01000001">
    <property type="protein sequence ID" value="SMG11684.1"/>
    <property type="molecule type" value="Genomic_DNA"/>
</dbReference>